<organism evidence="1 2">
    <name type="scientific">Tetranychus urticae</name>
    <name type="common">Two-spotted spider mite</name>
    <dbReference type="NCBI Taxonomy" id="32264"/>
    <lineage>
        <taxon>Eukaryota</taxon>
        <taxon>Metazoa</taxon>
        <taxon>Ecdysozoa</taxon>
        <taxon>Arthropoda</taxon>
        <taxon>Chelicerata</taxon>
        <taxon>Arachnida</taxon>
        <taxon>Acari</taxon>
        <taxon>Acariformes</taxon>
        <taxon>Trombidiformes</taxon>
        <taxon>Prostigmata</taxon>
        <taxon>Eleutherengona</taxon>
        <taxon>Raphignathae</taxon>
        <taxon>Tetranychoidea</taxon>
        <taxon>Tetranychidae</taxon>
        <taxon>Tetranychus</taxon>
    </lineage>
</organism>
<evidence type="ECO:0000313" key="2">
    <source>
        <dbReference type="Proteomes" id="UP000015104"/>
    </source>
</evidence>
<accession>T1K534</accession>
<dbReference type="AlphaFoldDB" id="T1K534"/>
<name>T1K534_TETUR</name>
<protein>
    <submittedName>
        <fullName evidence="1">Uncharacterized protein</fullName>
    </submittedName>
</protein>
<reference evidence="1" key="2">
    <citation type="submission" date="2015-06" db="UniProtKB">
        <authorList>
            <consortium name="EnsemblMetazoa"/>
        </authorList>
    </citation>
    <scope>IDENTIFICATION</scope>
</reference>
<dbReference type="EnsemblMetazoa" id="tetur05g04870.1">
    <property type="protein sequence ID" value="tetur05g04870.1"/>
    <property type="gene ID" value="tetur05g04870"/>
</dbReference>
<keyword evidence="2" id="KW-1185">Reference proteome</keyword>
<reference evidence="2" key="1">
    <citation type="submission" date="2011-08" db="EMBL/GenBank/DDBJ databases">
        <authorList>
            <person name="Rombauts S."/>
        </authorList>
    </citation>
    <scope>NUCLEOTIDE SEQUENCE</scope>
    <source>
        <strain evidence="2">London</strain>
    </source>
</reference>
<dbReference type="HOGENOM" id="CLU_3144600_0_0_1"/>
<evidence type="ECO:0000313" key="1">
    <source>
        <dbReference type="EnsemblMetazoa" id="tetur05g04870.1"/>
    </source>
</evidence>
<sequence length="49" mass="5635">MGKHVRRGTGASPQILSRLKSILQDKQRLRETGLVPSNWKRKKMAKAYN</sequence>
<dbReference type="EMBL" id="CAEY01001585">
    <property type="status" value="NOT_ANNOTATED_CDS"/>
    <property type="molecule type" value="Genomic_DNA"/>
</dbReference>
<proteinExistence type="predicted"/>
<dbReference type="Proteomes" id="UP000015104">
    <property type="component" value="Unassembled WGS sequence"/>
</dbReference>